<proteinExistence type="inferred from homology"/>
<comment type="similarity">
    <text evidence="1">Belongs to the cyclin family. Cyclin AB subfamily.</text>
</comment>
<dbReference type="PANTHER" id="PTHR10177">
    <property type="entry name" value="CYCLINS"/>
    <property type="match status" value="1"/>
</dbReference>
<dbReference type="Gene3D" id="1.10.472.10">
    <property type="entry name" value="Cyclin-like"/>
    <property type="match status" value="2"/>
</dbReference>
<evidence type="ECO:0000256" key="5">
    <source>
        <dbReference type="RuleBase" id="RU000383"/>
    </source>
</evidence>
<evidence type="ECO:0000256" key="1">
    <source>
        <dbReference type="ARBA" id="ARBA00006955"/>
    </source>
</evidence>
<dbReference type="RefSeq" id="XP_073988361.1">
    <property type="nucleotide sequence ID" value="XM_074132260.1"/>
</dbReference>
<dbReference type="GeneID" id="141456346"/>
<feature type="region of interest" description="Disordered" evidence="6">
    <location>
        <begin position="165"/>
        <end position="190"/>
    </location>
</feature>
<dbReference type="AlphaFoldDB" id="A0A4P6D822"/>
<evidence type="ECO:0000259" key="8">
    <source>
        <dbReference type="SMART" id="SM01332"/>
    </source>
</evidence>
<evidence type="ECO:0000256" key="2">
    <source>
        <dbReference type="ARBA" id="ARBA00022618"/>
    </source>
</evidence>
<evidence type="ECO:0000259" key="7">
    <source>
        <dbReference type="SMART" id="SM00385"/>
    </source>
</evidence>
<keyword evidence="2" id="KW-0132">Cell division</keyword>
<evidence type="ECO:0000256" key="3">
    <source>
        <dbReference type="ARBA" id="ARBA00023127"/>
    </source>
</evidence>
<keyword evidence="4" id="KW-0131">Cell cycle</keyword>
<dbReference type="SMART" id="SM00385">
    <property type="entry name" value="CYCLIN"/>
    <property type="match status" value="2"/>
</dbReference>
<dbReference type="GO" id="GO:0051301">
    <property type="term" value="P:cell division"/>
    <property type="evidence" value="ECO:0007669"/>
    <property type="project" value="UniProtKB-KW"/>
</dbReference>
<dbReference type="Pfam" id="PF00134">
    <property type="entry name" value="Cyclin_N"/>
    <property type="match status" value="1"/>
</dbReference>
<evidence type="ECO:0000256" key="4">
    <source>
        <dbReference type="ARBA" id="ARBA00023306"/>
    </source>
</evidence>
<dbReference type="FunFam" id="1.10.472.10:FF:000005">
    <property type="entry name" value="G2/mitotic-specific cyclin B"/>
    <property type="match status" value="1"/>
</dbReference>
<accession>A0A4P6D822</accession>
<dbReference type="SMART" id="SM01332">
    <property type="entry name" value="Cyclin_C"/>
    <property type="match status" value="1"/>
</dbReference>
<evidence type="ECO:0000313" key="9">
    <source>
        <dbReference type="EMBL" id="MOY45252.1"/>
    </source>
</evidence>
<dbReference type="InterPro" id="IPR036915">
    <property type="entry name" value="Cyclin-like_sf"/>
</dbReference>
<feature type="region of interest" description="Disordered" evidence="6">
    <location>
        <begin position="209"/>
        <end position="233"/>
    </location>
</feature>
<dbReference type="InterPro" id="IPR004367">
    <property type="entry name" value="Cyclin_C-dom"/>
</dbReference>
<name>A0A4P6D822_RHOPR</name>
<protein>
    <submittedName>
        <fullName evidence="9">Putative g2/mitotic-specific cyclin a</fullName>
    </submittedName>
</protein>
<reference evidence="9" key="1">
    <citation type="submission" date="2019-04" db="EMBL/GenBank/DDBJ databases">
        <title>Analysis of the testis transcriptome of the Chagas disease vector Rhodnius prolixus.</title>
        <authorList>
            <person name="Cesar J."/>
            <person name="Ribeiro J.M."/>
            <person name="Pereira M.H."/>
            <person name="Araujo R.N."/>
            <person name="Gontijo N.F."/>
            <person name="Pessoa G."/>
            <person name="Sant'Anna M.V."/>
            <person name="Sorgine M.H."/>
            <person name="Majerowicz D."/>
            <person name="Carvalho A.B."/>
            <person name="Braz G."/>
            <person name="Mesquita R."/>
            <person name="Lagerblad P.O."/>
            <person name="Koerich L.B."/>
        </authorList>
    </citation>
    <scope>NUCLEOTIDE SEQUENCE</scope>
</reference>
<dbReference type="EMBL" id="GHKJ01000222">
    <property type="protein sequence ID" value="MOY45252.1"/>
    <property type="molecule type" value="Transcribed_RNA"/>
</dbReference>
<dbReference type="SUPFAM" id="SSF47954">
    <property type="entry name" value="Cyclin-like"/>
    <property type="match status" value="2"/>
</dbReference>
<feature type="domain" description="Cyclin C-terminal" evidence="8">
    <location>
        <begin position="374"/>
        <end position="489"/>
    </location>
</feature>
<feature type="domain" description="Cyclin-like" evidence="7">
    <location>
        <begin position="281"/>
        <end position="365"/>
    </location>
</feature>
<dbReference type="VEuPathDB" id="VectorBase:RPRC012735"/>
<keyword evidence="3 5" id="KW-0195">Cyclin</keyword>
<feature type="domain" description="Cyclin-like" evidence="7">
    <location>
        <begin position="378"/>
        <end position="462"/>
    </location>
</feature>
<dbReference type="InterPro" id="IPR039361">
    <property type="entry name" value="Cyclin"/>
</dbReference>
<evidence type="ECO:0000256" key="6">
    <source>
        <dbReference type="SAM" id="MobiDB-lite"/>
    </source>
</evidence>
<dbReference type="InterPro" id="IPR013763">
    <property type="entry name" value="Cyclin-like_dom"/>
</dbReference>
<sequence>MAPLKQIQKQVSLANMDRGIKTRSQQILMKKDVLPKRKADESPLKRITVKRSAMGEINGKENDRAELVGKATGKQAIVTSREIRTRSLSRTRKPLSSVNLVKPPIPPAAKAQVKDVQIAETSKPKIAVKAVKTESTTTAAVKAAVVVKTTATLGILPRPTKTQVKIIKKQPDLPKVPAKPRKSDSDKSESSLYVSALEELNLDDVVKDKSGKSTVKKKQRRPPPPGIEDFDKENINEPNSVAVYAMDIFDYLKSRESHFKIKDYMCRQPDLNASMRALVVNWMVEVQENFELNHETLYLGVKLVDLYLSKVRITKNKLQLIACASLFVAAKYDERFPPVIDDMLYVCDGLYTSEDLTGMEVELLKAVDFQLGIPLSYRFLRRYARCNKVQLRTLTLARYILETSLLDYSTITYSDSKLASAALHLALIMEGHKEWTSTLEYYSGYKAQEFKDIMKLLNDVLHKKQTKEQAIKTKYSHKVFFEVAKIPLVKSSDL</sequence>
<dbReference type="InterPro" id="IPR006671">
    <property type="entry name" value="Cyclin_N"/>
</dbReference>
<dbReference type="Pfam" id="PF02984">
    <property type="entry name" value="Cyclin_C"/>
    <property type="match status" value="1"/>
</dbReference>
<organism evidence="9">
    <name type="scientific">Rhodnius prolixus</name>
    <name type="common">Triatomid bug</name>
    <dbReference type="NCBI Taxonomy" id="13249"/>
    <lineage>
        <taxon>Eukaryota</taxon>
        <taxon>Metazoa</taxon>
        <taxon>Ecdysozoa</taxon>
        <taxon>Arthropoda</taxon>
        <taxon>Hexapoda</taxon>
        <taxon>Insecta</taxon>
        <taxon>Pterygota</taxon>
        <taxon>Neoptera</taxon>
        <taxon>Paraneoptera</taxon>
        <taxon>Hemiptera</taxon>
        <taxon>Heteroptera</taxon>
        <taxon>Panheteroptera</taxon>
        <taxon>Cimicomorpha</taxon>
        <taxon>Reduviidae</taxon>
        <taxon>Triatominae</taxon>
        <taxon>Rhodnius</taxon>
    </lineage>
</organism>
<dbReference type="GO" id="GO:0016538">
    <property type="term" value="F:cyclin-dependent protein serine/threonine kinase regulator activity"/>
    <property type="evidence" value="ECO:0007669"/>
    <property type="project" value="UniProtKB-ARBA"/>
</dbReference>